<dbReference type="CDD" id="cd00534">
    <property type="entry name" value="DHNA_DHNTPE"/>
    <property type="match status" value="1"/>
</dbReference>
<comment type="subunit">
    <text evidence="5">Homooctamer.</text>
</comment>
<dbReference type="NCBIfam" id="TIGR00526">
    <property type="entry name" value="folB_dom"/>
    <property type="match status" value="1"/>
</dbReference>
<dbReference type="InterPro" id="IPR043133">
    <property type="entry name" value="GTP-CH-I_C/QueF"/>
</dbReference>
<comment type="pathway">
    <text evidence="3 10">Cofactor biosynthesis; tetrahydrofolate biosynthesis; 2-amino-4-hydroxy-6-hydroxymethyl-7,8-dihydropteridine diphosphate from 7,8-dihydroneopterin triphosphate: step 3/4.</text>
</comment>
<dbReference type="EC" id="4.1.2.25" evidence="10"/>
<evidence type="ECO:0000256" key="7">
    <source>
        <dbReference type="ARBA" id="ARBA00023235"/>
    </source>
</evidence>
<keyword evidence="13" id="KW-1185">Reference proteome</keyword>
<feature type="domain" description="Dihydroneopterin aldolase/epimerase" evidence="11">
    <location>
        <begin position="4"/>
        <end position="114"/>
    </location>
</feature>
<evidence type="ECO:0000256" key="6">
    <source>
        <dbReference type="ARBA" id="ARBA00022909"/>
    </source>
</evidence>
<dbReference type="RefSeq" id="WP_014888916.1">
    <property type="nucleotide sequence ID" value="NC_018420.1"/>
</dbReference>
<comment type="catalytic activity">
    <reaction evidence="1">
        <text>7,8-dihydroneopterin = 7,8-dihydromonapterin</text>
        <dbReference type="Rhea" id="RHEA:45328"/>
        <dbReference type="ChEBI" id="CHEBI:17001"/>
        <dbReference type="ChEBI" id="CHEBI:71175"/>
        <dbReference type="EC" id="5.1.99.8"/>
    </reaction>
</comment>
<sequence length="117" mass="13301">MDIIFIKELTIMTYVGVYNWEKNRLQKLVLDLEISWNNQLAAISDNVVNCLNYEIITEVVISLVTGKHFSLIETVAENISDQLISQFKIPWILIKVSKPSAIPQASNVGVIIERGKR</sequence>
<dbReference type="GO" id="GO:0005737">
    <property type="term" value="C:cytoplasm"/>
    <property type="evidence" value="ECO:0007669"/>
    <property type="project" value="TreeGrafter"/>
</dbReference>
<dbReference type="GO" id="GO:0004150">
    <property type="term" value="F:dihydroneopterin aldolase activity"/>
    <property type="evidence" value="ECO:0007669"/>
    <property type="project" value="UniProtKB-UniRule"/>
</dbReference>
<dbReference type="GO" id="GO:0016853">
    <property type="term" value="F:isomerase activity"/>
    <property type="evidence" value="ECO:0007669"/>
    <property type="project" value="UniProtKB-KW"/>
</dbReference>
<protein>
    <recommendedName>
        <fullName evidence="10">7,8-dihydroneopterin aldolase</fullName>
        <ecNumber evidence="10">4.1.2.25</ecNumber>
    </recommendedName>
</protein>
<dbReference type="KEGG" id="sehc:A35E_00314"/>
<evidence type="ECO:0000256" key="2">
    <source>
        <dbReference type="ARBA" id="ARBA00001353"/>
    </source>
</evidence>
<dbReference type="NCBIfam" id="TIGR00525">
    <property type="entry name" value="folB"/>
    <property type="match status" value="1"/>
</dbReference>
<keyword evidence="6 10" id="KW-0289">Folate biosynthesis</keyword>
<dbReference type="GO" id="GO:0046656">
    <property type="term" value="P:folic acid biosynthetic process"/>
    <property type="evidence" value="ECO:0007669"/>
    <property type="project" value="UniProtKB-UniRule"/>
</dbReference>
<evidence type="ECO:0000259" key="11">
    <source>
        <dbReference type="SMART" id="SM00905"/>
    </source>
</evidence>
<accession>J3Z5K3</accession>
<keyword evidence="7" id="KW-0413">Isomerase</keyword>
<organism evidence="12 13">
    <name type="scientific">secondary endosymbiont of Heteropsylla cubana</name>
    <dbReference type="NCBI Taxonomy" id="134287"/>
    <lineage>
        <taxon>Bacteria</taxon>
        <taxon>Pseudomonadati</taxon>
        <taxon>Pseudomonadota</taxon>
        <taxon>Gammaproteobacteria</taxon>
        <taxon>Enterobacterales</taxon>
        <taxon>Enterobacteriaceae</taxon>
        <taxon>aphid secondary symbionts</taxon>
    </lineage>
</organism>
<dbReference type="STRING" id="134287.A35E_00314"/>
<dbReference type="InterPro" id="IPR006156">
    <property type="entry name" value="Dihydroneopterin_aldolase"/>
</dbReference>
<evidence type="ECO:0000313" key="13">
    <source>
        <dbReference type="Proteomes" id="UP000003937"/>
    </source>
</evidence>
<comment type="similarity">
    <text evidence="4 10">Belongs to the DHNA family.</text>
</comment>
<proteinExistence type="inferred from homology"/>
<dbReference type="GO" id="GO:0046654">
    <property type="term" value="P:tetrahydrofolate biosynthetic process"/>
    <property type="evidence" value="ECO:0007669"/>
    <property type="project" value="UniProtKB-UniRule"/>
</dbReference>
<dbReference type="AlphaFoldDB" id="J3Z5K3"/>
<dbReference type="SMART" id="SM00905">
    <property type="entry name" value="FolB"/>
    <property type="match status" value="1"/>
</dbReference>
<evidence type="ECO:0000256" key="10">
    <source>
        <dbReference type="RuleBase" id="RU362079"/>
    </source>
</evidence>
<evidence type="ECO:0000313" key="12">
    <source>
        <dbReference type="EMBL" id="AFP85619.1"/>
    </source>
</evidence>
<evidence type="ECO:0000256" key="1">
    <source>
        <dbReference type="ARBA" id="ARBA00000693"/>
    </source>
</evidence>
<comment type="function">
    <text evidence="9">Catalyzes the conversion of 7,8-dihydroneopterin to 6-hydroxymethyl-7,8-dihydropterin. Can use L-threo-dihydroneopterin and D-erythro-dihydroneopterin as substrates for the formation of 6-hydroxymethyldihydropterin, but it can also catalyze the epimerization of carbon 2' of dihydroneopterin to dihydromonapterin at appreciable velocity.</text>
</comment>
<dbReference type="PATRIC" id="fig|134287.3.peg.303"/>
<evidence type="ECO:0000256" key="8">
    <source>
        <dbReference type="ARBA" id="ARBA00023239"/>
    </source>
</evidence>
<dbReference type="PANTHER" id="PTHR42844:SF1">
    <property type="entry name" value="DIHYDRONEOPTERIN ALDOLASE 1-RELATED"/>
    <property type="match status" value="1"/>
</dbReference>
<evidence type="ECO:0000256" key="4">
    <source>
        <dbReference type="ARBA" id="ARBA00005708"/>
    </source>
</evidence>
<dbReference type="Proteomes" id="UP000003937">
    <property type="component" value="Chromosome"/>
</dbReference>
<dbReference type="FunFam" id="3.30.1130.10:FF:000002">
    <property type="entry name" value="7,8-dihydroneopterin aldolase"/>
    <property type="match status" value="1"/>
</dbReference>
<dbReference type="PANTHER" id="PTHR42844">
    <property type="entry name" value="DIHYDRONEOPTERIN ALDOLASE 1-RELATED"/>
    <property type="match status" value="1"/>
</dbReference>
<dbReference type="InterPro" id="IPR006157">
    <property type="entry name" value="FolB_dom"/>
</dbReference>
<evidence type="ECO:0000256" key="5">
    <source>
        <dbReference type="ARBA" id="ARBA00011823"/>
    </source>
</evidence>
<gene>
    <name evidence="12" type="ORF">A35E_00314</name>
</gene>
<evidence type="ECO:0000256" key="9">
    <source>
        <dbReference type="ARBA" id="ARBA00059496"/>
    </source>
</evidence>
<reference evidence="12 13" key="1">
    <citation type="journal article" date="2012" name="Mol. Biol. Evol.">
        <title>Genome reduction and co-evolution between the primary and secondary bacterial symbionts of psyllids.</title>
        <authorList>
            <person name="Sloan D.B."/>
            <person name="Moran N.A."/>
        </authorList>
    </citation>
    <scope>NUCLEOTIDE SEQUENCE [LARGE SCALE GENOMIC DNA]</scope>
    <source>
        <strain evidence="12">Hcub_S</strain>
    </source>
</reference>
<dbReference type="UniPathway" id="UPA00077">
    <property type="reaction ID" value="UER00154"/>
</dbReference>
<dbReference type="Pfam" id="PF02152">
    <property type="entry name" value="FolB"/>
    <property type="match status" value="1"/>
</dbReference>
<dbReference type="HOGENOM" id="CLU_112632_0_2_6"/>
<keyword evidence="8 10" id="KW-0456">Lyase</keyword>
<dbReference type="OrthoDB" id="9810587at2"/>
<name>J3Z5K3_9ENTR</name>
<dbReference type="Gene3D" id="3.30.1130.10">
    <property type="match status" value="1"/>
</dbReference>
<comment type="catalytic activity">
    <reaction evidence="2 10">
        <text>7,8-dihydroneopterin = 6-hydroxymethyl-7,8-dihydropterin + glycolaldehyde</text>
        <dbReference type="Rhea" id="RHEA:10540"/>
        <dbReference type="ChEBI" id="CHEBI:17001"/>
        <dbReference type="ChEBI" id="CHEBI:17071"/>
        <dbReference type="ChEBI" id="CHEBI:44841"/>
        <dbReference type="EC" id="4.1.2.25"/>
    </reaction>
</comment>
<evidence type="ECO:0000256" key="3">
    <source>
        <dbReference type="ARBA" id="ARBA00005013"/>
    </source>
</evidence>
<dbReference type="EMBL" id="CP003547">
    <property type="protein sequence ID" value="AFP85619.1"/>
    <property type="molecule type" value="Genomic_DNA"/>
</dbReference>
<dbReference type="SUPFAM" id="SSF55620">
    <property type="entry name" value="Tetrahydrobiopterin biosynthesis enzymes-like"/>
    <property type="match status" value="1"/>
</dbReference>